<evidence type="ECO:0000313" key="2">
    <source>
        <dbReference type="EMBL" id="GAA4502442.1"/>
    </source>
</evidence>
<reference evidence="3" key="1">
    <citation type="journal article" date="2019" name="Int. J. Syst. Evol. Microbiol.">
        <title>The Global Catalogue of Microorganisms (GCM) 10K type strain sequencing project: providing services to taxonomists for standard genome sequencing and annotation.</title>
        <authorList>
            <consortium name="The Broad Institute Genomics Platform"/>
            <consortium name="The Broad Institute Genome Sequencing Center for Infectious Disease"/>
            <person name="Wu L."/>
            <person name="Ma J."/>
        </authorList>
    </citation>
    <scope>NUCLEOTIDE SEQUENCE [LARGE SCALE GENOMIC DNA]</scope>
    <source>
        <strain evidence="3">JCM 17933</strain>
    </source>
</reference>
<comment type="caution">
    <text evidence="2">The sequence shown here is derived from an EMBL/GenBank/DDBJ whole genome shotgun (WGS) entry which is preliminary data.</text>
</comment>
<protein>
    <submittedName>
        <fullName evidence="2">Uncharacterized protein</fullName>
    </submittedName>
</protein>
<name>A0ABP8QF90_9ACTN</name>
<feature type="compositionally biased region" description="Low complexity" evidence="1">
    <location>
        <begin position="72"/>
        <end position="82"/>
    </location>
</feature>
<evidence type="ECO:0000256" key="1">
    <source>
        <dbReference type="SAM" id="MobiDB-lite"/>
    </source>
</evidence>
<keyword evidence="3" id="KW-1185">Reference proteome</keyword>
<accession>A0ABP8QF90</accession>
<dbReference type="RefSeq" id="WP_345468670.1">
    <property type="nucleotide sequence ID" value="NZ_BAABHF010000027.1"/>
</dbReference>
<dbReference type="EMBL" id="BAABHF010000027">
    <property type="protein sequence ID" value="GAA4502442.1"/>
    <property type="molecule type" value="Genomic_DNA"/>
</dbReference>
<dbReference type="Proteomes" id="UP001500503">
    <property type="component" value="Unassembled WGS sequence"/>
</dbReference>
<sequence>MRVTVVGRRDERLLADWVIESRGQGSNGERRYAWAWIGTASPHHHRRLVLTMGALAVVAVTAAHTRMTSSLAPTPATRDTAPPVDPGLIPLTVAPMTSSRSRTAVLV</sequence>
<organism evidence="2 3">
    <name type="scientific">Actinoallomurus oryzae</name>
    <dbReference type="NCBI Taxonomy" id="502180"/>
    <lineage>
        <taxon>Bacteria</taxon>
        <taxon>Bacillati</taxon>
        <taxon>Actinomycetota</taxon>
        <taxon>Actinomycetes</taxon>
        <taxon>Streptosporangiales</taxon>
        <taxon>Thermomonosporaceae</taxon>
        <taxon>Actinoallomurus</taxon>
    </lineage>
</organism>
<feature type="region of interest" description="Disordered" evidence="1">
    <location>
        <begin position="66"/>
        <end position="86"/>
    </location>
</feature>
<proteinExistence type="predicted"/>
<gene>
    <name evidence="2" type="ORF">GCM10023191_054000</name>
</gene>
<evidence type="ECO:0000313" key="3">
    <source>
        <dbReference type="Proteomes" id="UP001500503"/>
    </source>
</evidence>